<evidence type="ECO:0000256" key="8">
    <source>
        <dbReference type="ARBA" id="ARBA00023242"/>
    </source>
</evidence>
<feature type="compositionally biased region" description="Acidic residues" evidence="10">
    <location>
        <begin position="187"/>
        <end position="216"/>
    </location>
</feature>
<dbReference type="PROSITE" id="PS00028">
    <property type="entry name" value="ZINC_FINGER_C2H2_1"/>
    <property type="match status" value="3"/>
</dbReference>
<dbReference type="SMART" id="SM00355">
    <property type="entry name" value="ZnF_C2H2"/>
    <property type="match status" value="5"/>
</dbReference>
<dbReference type="PANTHER" id="PTHR47772:SF12">
    <property type="entry name" value="RB-ASSOCIATED KRAB ZINC FINGER-RELATED"/>
    <property type="match status" value="1"/>
</dbReference>
<evidence type="ECO:0000256" key="3">
    <source>
        <dbReference type="ARBA" id="ARBA00022737"/>
    </source>
</evidence>
<feature type="region of interest" description="Disordered" evidence="10">
    <location>
        <begin position="11"/>
        <end position="52"/>
    </location>
</feature>
<comment type="subcellular location">
    <subcellularLocation>
        <location evidence="1">Nucleus</location>
    </subcellularLocation>
</comment>
<keyword evidence="3" id="KW-0677">Repeat</keyword>
<evidence type="ECO:0000259" key="11">
    <source>
        <dbReference type="PROSITE" id="PS50157"/>
    </source>
</evidence>
<dbReference type="EMBL" id="JAOPHQ010004574">
    <property type="protein sequence ID" value="KAK0138774.1"/>
    <property type="molecule type" value="Genomic_DNA"/>
</dbReference>
<accession>A0AA47MER8</accession>
<evidence type="ECO:0000256" key="7">
    <source>
        <dbReference type="ARBA" id="ARBA00023163"/>
    </source>
</evidence>
<evidence type="ECO:0000256" key="1">
    <source>
        <dbReference type="ARBA" id="ARBA00004123"/>
    </source>
</evidence>
<dbReference type="AlphaFoldDB" id="A0AA47MER8"/>
<feature type="domain" description="C2H2-type" evidence="11">
    <location>
        <begin position="150"/>
        <end position="177"/>
    </location>
</feature>
<dbReference type="InterPro" id="IPR013087">
    <property type="entry name" value="Znf_C2H2_type"/>
</dbReference>
<protein>
    <submittedName>
        <fullName evidence="12">Zinc finger and SCAN domain-containing protein 2</fullName>
    </submittedName>
</protein>
<keyword evidence="6" id="KW-0805">Transcription regulation</keyword>
<keyword evidence="4 9" id="KW-0863">Zinc-finger</keyword>
<feature type="region of interest" description="Disordered" evidence="10">
    <location>
        <begin position="172"/>
        <end position="346"/>
    </location>
</feature>
<evidence type="ECO:0000256" key="5">
    <source>
        <dbReference type="ARBA" id="ARBA00022833"/>
    </source>
</evidence>
<organism evidence="12 13">
    <name type="scientific">Merluccius polli</name>
    <name type="common">Benguela hake</name>
    <name type="synonym">Merluccius cadenati</name>
    <dbReference type="NCBI Taxonomy" id="89951"/>
    <lineage>
        <taxon>Eukaryota</taxon>
        <taxon>Metazoa</taxon>
        <taxon>Chordata</taxon>
        <taxon>Craniata</taxon>
        <taxon>Vertebrata</taxon>
        <taxon>Euteleostomi</taxon>
        <taxon>Actinopterygii</taxon>
        <taxon>Neopterygii</taxon>
        <taxon>Teleostei</taxon>
        <taxon>Neoteleostei</taxon>
        <taxon>Acanthomorphata</taxon>
        <taxon>Zeiogadaria</taxon>
        <taxon>Gadariae</taxon>
        <taxon>Gadiformes</taxon>
        <taxon>Gadoidei</taxon>
        <taxon>Merlucciidae</taxon>
        <taxon>Merluccius</taxon>
    </lineage>
</organism>
<feature type="domain" description="C2H2-type" evidence="11">
    <location>
        <begin position="349"/>
        <end position="379"/>
    </location>
</feature>
<dbReference type="InterPro" id="IPR036236">
    <property type="entry name" value="Znf_C2H2_sf"/>
</dbReference>
<reference evidence="12" key="1">
    <citation type="journal article" date="2023" name="Front. Mar. Sci.">
        <title>A new Merluccius polli reference genome to investigate the effects of global change in West African waters.</title>
        <authorList>
            <person name="Mateo J.L."/>
            <person name="Blanco-Fernandez C."/>
            <person name="Garcia-Vazquez E."/>
            <person name="Machado-Schiaffino G."/>
        </authorList>
    </citation>
    <scope>NUCLEOTIDE SEQUENCE</scope>
    <source>
        <strain evidence="12">C29</strain>
        <tissue evidence="12">Fin</tissue>
    </source>
</reference>
<dbReference type="InterPro" id="IPR050636">
    <property type="entry name" value="C2H2-ZF_domain-containing"/>
</dbReference>
<keyword evidence="8" id="KW-0539">Nucleus</keyword>
<dbReference type="PROSITE" id="PS50157">
    <property type="entry name" value="ZINC_FINGER_C2H2_2"/>
    <property type="match status" value="3"/>
</dbReference>
<evidence type="ECO:0000313" key="13">
    <source>
        <dbReference type="Proteomes" id="UP001174136"/>
    </source>
</evidence>
<feature type="compositionally biased region" description="Polar residues" evidence="10">
    <location>
        <begin position="263"/>
        <end position="277"/>
    </location>
</feature>
<keyword evidence="5" id="KW-0862">Zinc</keyword>
<evidence type="ECO:0000256" key="2">
    <source>
        <dbReference type="ARBA" id="ARBA00022723"/>
    </source>
</evidence>
<feature type="domain" description="C2H2-type" evidence="11">
    <location>
        <begin position="93"/>
        <end position="120"/>
    </location>
</feature>
<name>A0AA47MER8_MERPO</name>
<sequence length="388" mass="45075">MEMVKVEEVIVETHGSTSREIKSEPAEVPPRPRPPCKSNGNKMGNEGDKHPTPSRECLQCFIIFASDRSMLRHNRKFHKEEYMQHLQKNNTVFLCYKCNQRFRSSAKLRRHNLTHGTDDKPFRCEICREGYATFSELLTHRREVCPKNKFRCKLCGMIFQNLDSLLTHKSMHLPRKRGRPPKKKPEEVEEEEVEEEEEDEEEEDEEDEEEDEEEEVDSRAEDRRALMSQMSWTADKKTVVPKEEEEEEEVDGRAEDQRALRVQMSSPQGSASESQLTMKRGQLTMNYGYPPKKKATESWTPDTKPMVPKKEEEEEEEVDGRAEDQRAVRAQTSSPQGRASETQQPRYNIPCSVDYCELSFPSVEALRAHKKDVHRPQPTPELAPPCLP</sequence>
<dbReference type="Proteomes" id="UP001174136">
    <property type="component" value="Unassembled WGS sequence"/>
</dbReference>
<comment type="caution">
    <text evidence="12">The sequence shown here is derived from an EMBL/GenBank/DDBJ whole genome shotgun (WGS) entry which is preliminary data.</text>
</comment>
<keyword evidence="13" id="KW-1185">Reference proteome</keyword>
<dbReference type="Pfam" id="PF13912">
    <property type="entry name" value="zf-C2H2_6"/>
    <property type="match status" value="1"/>
</dbReference>
<dbReference type="GO" id="GO:0005634">
    <property type="term" value="C:nucleus"/>
    <property type="evidence" value="ECO:0007669"/>
    <property type="project" value="UniProtKB-SubCell"/>
</dbReference>
<feature type="compositionally biased region" description="Pro residues" evidence="10">
    <location>
        <begin position="377"/>
        <end position="388"/>
    </location>
</feature>
<dbReference type="Gene3D" id="3.30.160.60">
    <property type="entry name" value="Classic Zinc Finger"/>
    <property type="match status" value="2"/>
</dbReference>
<feature type="compositionally biased region" description="Basic residues" evidence="10">
    <location>
        <begin position="172"/>
        <end position="182"/>
    </location>
</feature>
<dbReference type="GO" id="GO:0008270">
    <property type="term" value="F:zinc ion binding"/>
    <property type="evidence" value="ECO:0007669"/>
    <property type="project" value="UniProtKB-KW"/>
</dbReference>
<keyword evidence="2" id="KW-0479">Metal-binding</keyword>
<feature type="compositionally biased region" description="Polar residues" evidence="10">
    <location>
        <begin position="330"/>
        <end position="346"/>
    </location>
</feature>
<dbReference type="Pfam" id="PF00096">
    <property type="entry name" value="zf-C2H2"/>
    <property type="match status" value="1"/>
</dbReference>
<evidence type="ECO:0000313" key="12">
    <source>
        <dbReference type="EMBL" id="KAK0138774.1"/>
    </source>
</evidence>
<dbReference type="SUPFAM" id="SSF57667">
    <property type="entry name" value="beta-beta-alpha zinc fingers"/>
    <property type="match status" value="2"/>
</dbReference>
<evidence type="ECO:0000256" key="10">
    <source>
        <dbReference type="SAM" id="MobiDB-lite"/>
    </source>
</evidence>
<dbReference type="PANTHER" id="PTHR47772">
    <property type="entry name" value="ZINC FINGER PROTEIN 200"/>
    <property type="match status" value="1"/>
</dbReference>
<feature type="region of interest" description="Disordered" evidence="10">
    <location>
        <begin position="369"/>
        <end position="388"/>
    </location>
</feature>
<evidence type="ECO:0000256" key="9">
    <source>
        <dbReference type="PROSITE-ProRule" id="PRU00042"/>
    </source>
</evidence>
<evidence type="ECO:0000256" key="4">
    <source>
        <dbReference type="ARBA" id="ARBA00022771"/>
    </source>
</evidence>
<proteinExistence type="predicted"/>
<keyword evidence="7" id="KW-0804">Transcription</keyword>
<gene>
    <name evidence="12" type="primary">ZSCAN2</name>
    <name evidence="12" type="ORF">N1851_024690</name>
</gene>
<evidence type="ECO:0000256" key="6">
    <source>
        <dbReference type="ARBA" id="ARBA00023015"/>
    </source>
</evidence>